<dbReference type="EMBL" id="JARWAI010000011">
    <property type="protein sequence ID" value="MDR5876025.1"/>
    <property type="molecule type" value="Genomic_DNA"/>
</dbReference>
<accession>A0ABU1GEW4</accession>
<name>A0ABU1GEW4_9GAMM</name>
<dbReference type="Proteomes" id="UP001269267">
    <property type="component" value="Unassembled WGS sequence"/>
</dbReference>
<dbReference type="InterPro" id="IPR007863">
    <property type="entry name" value="Peptidase_M16_C"/>
</dbReference>
<evidence type="ECO:0000313" key="4">
    <source>
        <dbReference type="Proteomes" id="UP001269267"/>
    </source>
</evidence>
<comment type="caution">
    <text evidence="3">The sequence shown here is derived from an EMBL/GenBank/DDBJ whole genome shotgun (WGS) entry which is preliminary data.</text>
</comment>
<organism evidence="3 4">
    <name type="scientific">Vreelandella gomseomensis</name>
    <dbReference type="NCBI Taxonomy" id="370766"/>
    <lineage>
        <taxon>Bacteria</taxon>
        <taxon>Pseudomonadati</taxon>
        <taxon>Pseudomonadota</taxon>
        <taxon>Gammaproteobacteria</taxon>
        <taxon>Oceanospirillales</taxon>
        <taxon>Halomonadaceae</taxon>
        <taxon>Vreelandella</taxon>
    </lineage>
</organism>
<keyword evidence="4" id="KW-1185">Reference proteome</keyword>
<gene>
    <name evidence="3" type="ORF">QC815_13985</name>
</gene>
<sequence>MKKSEECSAFLRTPFWCLGVGAVLIFFLYAWFDLGSFLAQEQGVYVQSTEAQDVQAHVIIRHGNTAPGLAHYVEHLTWLNTIGVKARSADRHSNAWTNPYAVGYWLSGKPDELDEILQTLSGLFEPFEVPVAFANEERDIILREYESRMVDKPDAQATEAMNAFLYAENAIASSVLGTPDDISGFTYDDARALHAATHRPENATLVVTGDITEREVSRALKEANWPEGQNVNAETQPPTFELAAPAETLLRYPEKDASARVIFRRVVALPEAVPFDLLEANTTLLGNILNTNLAGGLAGPLRFDAAIARRFDVQIWPVDERHIELSFTARPDRDVSLTAMRTAFEETLAEISGTGIPDKTYQRVLSRFEHFWPDWADDGETARWMADYTLDRVSTLRKPLPLHDVKRLEQALAHQTINTLLNEIAGEGRTAVAFIGPKERFE</sequence>
<dbReference type="Gene3D" id="3.30.830.10">
    <property type="entry name" value="Metalloenzyme, LuxS/M16 peptidase-like"/>
    <property type="match status" value="1"/>
</dbReference>
<keyword evidence="1" id="KW-1133">Transmembrane helix</keyword>
<feature type="domain" description="Peptidase M16 C-terminal" evidence="2">
    <location>
        <begin position="185"/>
        <end position="363"/>
    </location>
</feature>
<dbReference type="Pfam" id="PF05193">
    <property type="entry name" value="Peptidase_M16_C"/>
    <property type="match status" value="1"/>
</dbReference>
<evidence type="ECO:0000313" key="3">
    <source>
        <dbReference type="EMBL" id="MDR5876025.1"/>
    </source>
</evidence>
<reference evidence="3 4" key="1">
    <citation type="submission" date="2023-04" db="EMBL/GenBank/DDBJ databases">
        <title>A long-awaited taxogenomic arrangement of the family Halomonadaceae.</title>
        <authorList>
            <person name="De La Haba R."/>
            <person name="Chuvochina M."/>
            <person name="Wittouck S."/>
            <person name="Arahal D.R."/>
            <person name="Sanchez-Porro C."/>
            <person name="Hugenholtz P."/>
            <person name="Ventosa A."/>
        </authorList>
    </citation>
    <scope>NUCLEOTIDE SEQUENCE [LARGE SCALE GENOMIC DNA]</scope>
    <source>
        <strain evidence="3 4">DSM 18042</strain>
    </source>
</reference>
<dbReference type="InterPro" id="IPR011249">
    <property type="entry name" value="Metalloenz_LuxS/M16"/>
</dbReference>
<proteinExistence type="predicted"/>
<keyword evidence="1" id="KW-0472">Membrane</keyword>
<dbReference type="SUPFAM" id="SSF63411">
    <property type="entry name" value="LuxS/MPP-like metallohydrolase"/>
    <property type="match status" value="1"/>
</dbReference>
<keyword evidence="1" id="KW-0812">Transmembrane</keyword>
<dbReference type="RefSeq" id="WP_310540434.1">
    <property type="nucleotide sequence ID" value="NZ_JARWAI010000011.1"/>
</dbReference>
<evidence type="ECO:0000256" key="1">
    <source>
        <dbReference type="SAM" id="Phobius"/>
    </source>
</evidence>
<evidence type="ECO:0000259" key="2">
    <source>
        <dbReference type="Pfam" id="PF05193"/>
    </source>
</evidence>
<protein>
    <recommendedName>
        <fullName evidence="2">Peptidase M16 C-terminal domain-containing protein</fullName>
    </recommendedName>
</protein>
<feature type="transmembrane region" description="Helical" evidence="1">
    <location>
        <begin position="9"/>
        <end position="32"/>
    </location>
</feature>